<evidence type="ECO:0000313" key="2">
    <source>
        <dbReference type="Proteomes" id="UP001140560"/>
    </source>
</evidence>
<organism evidence="1 2">
    <name type="scientific">Neocucurbitaria cava</name>
    <dbReference type="NCBI Taxonomy" id="798079"/>
    <lineage>
        <taxon>Eukaryota</taxon>
        <taxon>Fungi</taxon>
        <taxon>Dikarya</taxon>
        <taxon>Ascomycota</taxon>
        <taxon>Pezizomycotina</taxon>
        <taxon>Dothideomycetes</taxon>
        <taxon>Pleosporomycetidae</taxon>
        <taxon>Pleosporales</taxon>
        <taxon>Pleosporineae</taxon>
        <taxon>Cucurbitariaceae</taxon>
        <taxon>Neocucurbitaria</taxon>
    </lineage>
</organism>
<comment type="caution">
    <text evidence="1">The sequence shown here is derived from an EMBL/GenBank/DDBJ whole genome shotgun (WGS) entry which is preliminary data.</text>
</comment>
<dbReference type="Proteomes" id="UP001140560">
    <property type="component" value="Unassembled WGS sequence"/>
</dbReference>
<name>A0A9W9CJE0_9PLEO</name>
<dbReference type="InterPro" id="IPR015915">
    <property type="entry name" value="Kelch-typ_b-propeller"/>
</dbReference>
<dbReference type="OrthoDB" id="10251809at2759"/>
<keyword evidence="2" id="KW-1185">Reference proteome</keyword>
<sequence length="190" mass="20665">MGDLNSKPQGQDASNMPAQYANLSKPANVPSVSGGYLWADETNKCFYQFGGEYTAGTTPSDFSMWTYDVLLNQWNSTEYTSSEKSLERLSFGAGTQADSLGLGYYFGGWLNNQTTPKWTGPGIATSHLVEFDFTKGILKNNTGPDDIGRAEGQLVFLPVSDKGVLIYFGGIEDPYHNGTSIAVRVTRQTA</sequence>
<dbReference type="AlphaFoldDB" id="A0A9W9CJE0"/>
<gene>
    <name evidence="1" type="ORF">N0V83_008934</name>
</gene>
<proteinExistence type="predicted"/>
<dbReference type="EMBL" id="JAPEUY010000016">
    <property type="protein sequence ID" value="KAJ4365314.1"/>
    <property type="molecule type" value="Genomic_DNA"/>
</dbReference>
<protein>
    <submittedName>
        <fullName evidence="1">Uncharacterized protein</fullName>
    </submittedName>
</protein>
<reference evidence="1" key="1">
    <citation type="submission" date="2022-10" db="EMBL/GenBank/DDBJ databases">
        <title>Tapping the CABI collections for fungal endophytes: first genome assemblies for Collariella, Neodidymelliopsis, Ascochyta clinopodiicola, Didymella pomorum, Didymosphaeria variabile, Neocosmospora piperis and Neocucurbitaria cava.</title>
        <authorList>
            <person name="Hill R."/>
        </authorList>
    </citation>
    <scope>NUCLEOTIDE SEQUENCE</scope>
    <source>
        <strain evidence="1">IMI 356814</strain>
    </source>
</reference>
<evidence type="ECO:0000313" key="1">
    <source>
        <dbReference type="EMBL" id="KAJ4365314.1"/>
    </source>
</evidence>
<dbReference type="SUPFAM" id="SSF117281">
    <property type="entry name" value="Kelch motif"/>
    <property type="match status" value="1"/>
</dbReference>
<accession>A0A9W9CJE0</accession>